<evidence type="ECO:0000256" key="6">
    <source>
        <dbReference type="ARBA" id="ARBA00022723"/>
    </source>
</evidence>
<organism evidence="13 14">
    <name type="scientific">Forsythia ovata</name>
    <dbReference type="NCBI Taxonomy" id="205694"/>
    <lineage>
        <taxon>Eukaryota</taxon>
        <taxon>Viridiplantae</taxon>
        <taxon>Streptophyta</taxon>
        <taxon>Embryophyta</taxon>
        <taxon>Tracheophyta</taxon>
        <taxon>Spermatophyta</taxon>
        <taxon>Magnoliopsida</taxon>
        <taxon>eudicotyledons</taxon>
        <taxon>Gunneridae</taxon>
        <taxon>Pentapetalae</taxon>
        <taxon>asterids</taxon>
        <taxon>lamiids</taxon>
        <taxon>Lamiales</taxon>
        <taxon>Oleaceae</taxon>
        <taxon>Forsythieae</taxon>
        <taxon>Forsythia</taxon>
    </lineage>
</organism>
<dbReference type="Gene3D" id="1.10.110.10">
    <property type="entry name" value="Plant lipid-transfer and hydrophobic proteins"/>
    <property type="match status" value="1"/>
</dbReference>
<dbReference type="EC" id="1.11.1.7" evidence="3"/>
<feature type="binding site" evidence="9">
    <location>
        <position position="120"/>
    </location>
    <ligand>
        <name>Ca(2+)</name>
        <dbReference type="ChEBI" id="CHEBI:29108"/>
        <label>1</label>
    </ligand>
</feature>
<dbReference type="Proteomes" id="UP001604277">
    <property type="component" value="Unassembled WGS sequence"/>
</dbReference>
<protein>
    <recommendedName>
        <fullName evidence="3">peroxidase</fullName>
        <ecNumber evidence="3">1.11.1.7</ecNumber>
    </recommendedName>
</protein>
<keyword evidence="4" id="KW-0575">Peroxidase</keyword>
<sequence>MLGKWVGMIILVCVVVPMASGVTPSECKIEKNNLVNNCRPVIFGSNPSPSCCQNVRDFHFECVCPYVSPKVASVIRGIGVPRVVKLIEGCGRLVPHNYKCGTAVAVAAILCSISCSGLYGCDASILIASPNSDAKNDAPDNLSLPRDGFDTVIKAKQAVEAQCPRVVLCADILTIADRDVVILSSSLVALIPEKEAENSPPVCHPA</sequence>
<dbReference type="InterPro" id="IPR010255">
    <property type="entry name" value="Haem_peroxidase_sf"/>
</dbReference>
<keyword evidence="8" id="KW-0408">Iron</keyword>
<dbReference type="EMBL" id="JBFOLJ010000001">
    <property type="protein sequence ID" value="KAL2558456.1"/>
    <property type="molecule type" value="Genomic_DNA"/>
</dbReference>
<dbReference type="AlphaFoldDB" id="A0ABD1X9K4"/>
<dbReference type="PANTHER" id="PTHR31517">
    <property type="match status" value="1"/>
</dbReference>
<evidence type="ECO:0000313" key="14">
    <source>
        <dbReference type="Proteomes" id="UP001604277"/>
    </source>
</evidence>
<dbReference type="Pfam" id="PF00141">
    <property type="entry name" value="peroxidase"/>
    <property type="match status" value="1"/>
</dbReference>
<evidence type="ECO:0000256" key="3">
    <source>
        <dbReference type="ARBA" id="ARBA00012313"/>
    </source>
</evidence>
<keyword evidence="11" id="KW-0732">Signal</keyword>
<comment type="cofactor">
    <cofactor evidence="9">
        <name>Ca(2+)</name>
        <dbReference type="ChEBI" id="CHEBI:29108"/>
    </cofactor>
    <text evidence="9">Binds 2 calcium ions per subunit.</text>
</comment>
<accession>A0ABD1X9K4</accession>
<evidence type="ECO:0000259" key="12">
    <source>
        <dbReference type="PROSITE" id="PS50873"/>
    </source>
</evidence>
<dbReference type="InterPro" id="IPR036312">
    <property type="entry name" value="Bifun_inhib/LTP/seed_sf"/>
</dbReference>
<evidence type="ECO:0000256" key="11">
    <source>
        <dbReference type="SAM" id="SignalP"/>
    </source>
</evidence>
<dbReference type="Pfam" id="PF14368">
    <property type="entry name" value="LTP_2"/>
    <property type="match status" value="1"/>
</dbReference>
<evidence type="ECO:0000256" key="9">
    <source>
        <dbReference type="PIRSR" id="PIRSR600823-3"/>
    </source>
</evidence>
<keyword evidence="5" id="KW-0349">Heme</keyword>
<keyword evidence="6 9" id="KW-0479">Metal-binding</keyword>
<dbReference type="InterPro" id="IPR000823">
    <property type="entry name" value="Peroxidase_pln"/>
</dbReference>
<comment type="caution">
    <text evidence="13">The sequence shown here is derived from an EMBL/GenBank/DDBJ whole genome shotgun (WGS) entry which is preliminary data.</text>
</comment>
<dbReference type="PROSITE" id="PS50873">
    <property type="entry name" value="PEROXIDASE_4"/>
    <property type="match status" value="1"/>
</dbReference>
<dbReference type="SUPFAM" id="SSF47699">
    <property type="entry name" value="Bifunctional inhibitor/lipid-transfer protein/seed storage 2S albumin"/>
    <property type="match status" value="1"/>
</dbReference>
<feature type="domain" description="Plant heme peroxidase family profile" evidence="12">
    <location>
        <begin position="120"/>
        <end position="206"/>
    </location>
</feature>
<dbReference type="PRINTS" id="PR00461">
    <property type="entry name" value="PLPEROXIDASE"/>
</dbReference>
<keyword evidence="14" id="KW-1185">Reference proteome</keyword>
<keyword evidence="9" id="KW-0106">Calcium</keyword>
<evidence type="ECO:0000256" key="10">
    <source>
        <dbReference type="RuleBase" id="RU004241"/>
    </source>
</evidence>
<dbReference type="GO" id="GO:0046872">
    <property type="term" value="F:metal ion binding"/>
    <property type="evidence" value="ECO:0007669"/>
    <property type="project" value="UniProtKB-KW"/>
</dbReference>
<evidence type="ECO:0000256" key="2">
    <source>
        <dbReference type="ARBA" id="ARBA00001970"/>
    </source>
</evidence>
<dbReference type="InterPro" id="IPR016140">
    <property type="entry name" value="Bifunc_inhib/LTP/seed_store"/>
</dbReference>
<reference evidence="14" key="1">
    <citation type="submission" date="2024-07" db="EMBL/GenBank/DDBJ databases">
        <title>Two chromosome-level genome assemblies of Korean endemic species Abeliophyllum distichum and Forsythia ovata (Oleaceae).</title>
        <authorList>
            <person name="Jang H."/>
        </authorList>
    </citation>
    <scope>NUCLEOTIDE SEQUENCE [LARGE SCALE GENOMIC DNA]</scope>
</reference>
<comment type="similarity">
    <text evidence="10">Belongs to the peroxidase family.</text>
</comment>
<evidence type="ECO:0000256" key="1">
    <source>
        <dbReference type="ARBA" id="ARBA00000189"/>
    </source>
</evidence>
<evidence type="ECO:0000313" key="13">
    <source>
        <dbReference type="EMBL" id="KAL2558456.1"/>
    </source>
</evidence>
<dbReference type="InterPro" id="IPR002016">
    <property type="entry name" value="Haem_peroxidase"/>
</dbReference>
<comment type="cofactor">
    <cofactor evidence="2">
        <name>heme b</name>
        <dbReference type="ChEBI" id="CHEBI:60344"/>
    </cofactor>
</comment>
<proteinExistence type="inferred from homology"/>
<gene>
    <name evidence="13" type="ORF">Fot_03195</name>
</gene>
<feature type="binding site" evidence="9">
    <location>
        <position position="122"/>
    </location>
    <ligand>
        <name>Ca(2+)</name>
        <dbReference type="ChEBI" id="CHEBI:29108"/>
        <label>1</label>
    </ligand>
</feature>
<feature type="chain" id="PRO_5044767485" description="peroxidase" evidence="11">
    <location>
        <begin position="22"/>
        <end position="206"/>
    </location>
</feature>
<dbReference type="SUPFAM" id="SSF48113">
    <property type="entry name" value="Heme-dependent peroxidases"/>
    <property type="match status" value="1"/>
</dbReference>
<name>A0ABD1X9K4_9LAMI</name>
<feature type="binding site" evidence="9">
    <location>
        <position position="124"/>
    </location>
    <ligand>
        <name>Ca(2+)</name>
        <dbReference type="ChEBI" id="CHEBI:29108"/>
        <label>1</label>
    </ligand>
</feature>
<keyword evidence="7" id="KW-0560">Oxidoreductase</keyword>
<evidence type="ECO:0000256" key="7">
    <source>
        <dbReference type="ARBA" id="ARBA00023002"/>
    </source>
</evidence>
<evidence type="ECO:0000256" key="5">
    <source>
        <dbReference type="ARBA" id="ARBA00022617"/>
    </source>
</evidence>
<evidence type="ECO:0000256" key="4">
    <source>
        <dbReference type="ARBA" id="ARBA00022559"/>
    </source>
</evidence>
<dbReference type="Gene3D" id="1.10.520.10">
    <property type="match status" value="1"/>
</dbReference>
<comment type="catalytic activity">
    <reaction evidence="1">
        <text>2 a phenolic donor + H2O2 = 2 a phenolic radical donor + 2 H2O</text>
        <dbReference type="Rhea" id="RHEA:56136"/>
        <dbReference type="ChEBI" id="CHEBI:15377"/>
        <dbReference type="ChEBI" id="CHEBI:16240"/>
        <dbReference type="ChEBI" id="CHEBI:139520"/>
        <dbReference type="ChEBI" id="CHEBI:139521"/>
        <dbReference type="EC" id="1.11.1.7"/>
    </reaction>
</comment>
<dbReference type="PANTHER" id="PTHR31517:SF51">
    <property type="entry name" value="PEROXIDASE 55"/>
    <property type="match status" value="1"/>
</dbReference>
<dbReference type="GO" id="GO:0140825">
    <property type="term" value="F:lactoperoxidase activity"/>
    <property type="evidence" value="ECO:0007669"/>
    <property type="project" value="UniProtKB-EC"/>
</dbReference>
<evidence type="ECO:0000256" key="8">
    <source>
        <dbReference type="ARBA" id="ARBA00023004"/>
    </source>
</evidence>
<feature type="signal peptide" evidence="11">
    <location>
        <begin position="1"/>
        <end position="21"/>
    </location>
</feature>